<keyword evidence="2 4" id="KW-0560">Oxidoreductase</keyword>
<evidence type="ECO:0000256" key="4">
    <source>
        <dbReference type="RuleBase" id="RU003345"/>
    </source>
</evidence>
<name>A0A7Z7I1Y0_9BURK</name>
<dbReference type="CDD" id="cd07103">
    <property type="entry name" value="ALDH_F5_SSADH_GabD"/>
    <property type="match status" value="1"/>
</dbReference>
<evidence type="ECO:0000259" key="5">
    <source>
        <dbReference type="Pfam" id="PF00171"/>
    </source>
</evidence>
<dbReference type="PROSITE" id="PS00687">
    <property type="entry name" value="ALDEHYDE_DEHYDR_GLU"/>
    <property type="match status" value="1"/>
</dbReference>
<dbReference type="FunFam" id="3.40.605.10:FF:000005">
    <property type="entry name" value="Succinate-semialdehyde dehydrogenase I"/>
    <property type="match status" value="1"/>
</dbReference>
<gene>
    <name evidence="6" type="ORF">SAMN05446927_0121</name>
</gene>
<dbReference type="GO" id="GO:0004777">
    <property type="term" value="F:succinate-semialdehyde dehydrogenase (NAD+) activity"/>
    <property type="evidence" value="ECO:0007669"/>
    <property type="project" value="TreeGrafter"/>
</dbReference>
<dbReference type="GO" id="GO:0009450">
    <property type="term" value="P:gamma-aminobutyric acid catabolic process"/>
    <property type="evidence" value="ECO:0007669"/>
    <property type="project" value="InterPro"/>
</dbReference>
<proteinExistence type="inferred from homology"/>
<dbReference type="Gene3D" id="3.40.605.10">
    <property type="entry name" value="Aldehyde Dehydrogenase, Chain A, domain 1"/>
    <property type="match status" value="1"/>
</dbReference>
<dbReference type="InterPro" id="IPR016161">
    <property type="entry name" value="Ald_DH/histidinol_DH"/>
</dbReference>
<dbReference type="RefSeq" id="WP_097189548.1">
    <property type="nucleotide sequence ID" value="NZ_OCSU01000001.1"/>
</dbReference>
<accession>A0A7Z7I1Y0</accession>
<feature type="active site" evidence="3">
    <location>
        <position position="258"/>
    </location>
</feature>
<dbReference type="InterPro" id="IPR050740">
    <property type="entry name" value="Aldehyde_DH_Superfamily"/>
</dbReference>
<dbReference type="InterPro" id="IPR010102">
    <property type="entry name" value="Succ_semiAld_DH"/>
</dbReference>
<dbReference type="PANTHER" id="PTHR43353">
    <property type="entry name" value="SUCCINATE-SEMIALDEHYDE DEHYDROGENASE, MITOCHONDRIAL"/>
    <property type="match status" value="1"/>
</dbReference>
<comment type="similarity">
    <text evidence="1 4">Belongs to the aldehyde dehydrogenase family.</text>
</comment>
<comment type="caution">
    <text evidence="6">The sequence shown here is derived from an EMBL/GenBank/DDBJ whole genome shotgun (WGS) entry which is preliminary data.</text>
</comment>
<dbReference type="InterPro" id="IPR016162">
    <property type="entry name" value="Ald_DH_N"/>
</dbReference>
<evidence type="ECO:0000256" key="3">
    <source>
        <dbReference type="PROSITE-ProRule" id="PRU10007"/>
    </source>
</evidence>
<feature type="domain" description="Aldehyde dehydrogenase" evidence="5">
    <location>
        <begin position="22"/>
        <end position="481"/>
    </location>
</feature>
<organism evidence="6 7">
    <name type="scientific">Caballeronia arationis</name>
    <dbReference type="NCBI Taxonomy" id="1777142"/>
    <lineage>
        <taxon>Bacteria</taxon>
        <taxon>Pseudomonadati</taxon>
        <taxon>Pseudomonadota</taxon>
        <taxon>Betaproteobacteria</taxon>
        <taxon>Burkholderiales</taxon>
        <taxon>Burkholderiaceae</taxon>
        <taxon>Caballeronia</taxon>
    </lineage>
</organism>
<dbReference type="GO" id="GO:0005829">
    <property type="term" value="C:cytosol"/>
    <property type="evidence" value="ECO:0007669"/>
    <property type="project" value="TreeGrafter"/>
</dbReference>
<dbReference type="Pfam" id="PF00171">
    <property type="entry name" value="Aldedh"/>
    <property type="match status" value="1"/>
</dbReference>
<evidence type="ECO:0000313" key="7">
    <source>
        <dbReference type="Proteomes" id="UP000219522"/>
    </source>
</evidence>
<dbReference type="PANTHER" id="PTHR43353:SF5">
    <property type="entry name" value="SUCCINATE-SEMIALDEHYDE DEHYDROGENASE, MITOCHONDRIAL"/>
    <property type="match status" value="1"/>
</dbReference>
<reference evidence="6 7" key="1">
    <citation type="submission" date="2017-09" db="EMBL/GenBank/DDBJ databases">
        <authorList>
            <person name="Varghese N."/>
            <person name="Submissions S."/>
        </authorList>
    </citation>
    <scope>NUCLEOTIDE SEQUENCE [LARGE SCALE GENOMIC DNA]</scope>
    <source>
        <strain evidence="6 7">OK806</strain>
    </source>
</reference>
<dbReference type="SUPFAM" id="SSF53720">
    <property type="entry name" value="ALDH-like"/>
    <property type="match status" value="1"/>
</dbReference>
<dbReference type="Proteomes" id="UP000219522">
    <property type="component" value="Unassembled WGS sequence"/>
</dbReference>
<dbReference type="InterPro" id="IPR016163">
    <property type="entry name" value="Ald_DH_C"/>
</dbReference>
<sequence>MSAFILKDSSLLRTQGYVDGRWVDGDEGKTVPVTNPATGATVGTVPNFSGAETRRAIEAANVALPAWRATLAKERGRLLRRWFDLIIENQDDLAAILTAEQGKPLKEARSEVVSGAAFIEWFAEEGRRVYGETIPAPAADRRVVVIKQPVGVCAAITPWNFPNTIITRKAGAALAAGCTMVLRPASNTPFSALALAELSARAGIPPGVFNVITGSAEPIGRELTSNPSVRKLTFTGSTGIGRKLMEQCAGTIKKVSLELGGNAPFIIFEDADIDAAVEGAVASKFRNVGQACVGANRFYVHTSVYDEFAQKLVAKVKELRIGNGAENGVTVGPLIDVRAVEKVEEHIADATAKGGRVLVGGRRHSLGGSFFEPTVIADANANMQLSKEETFGPLAPLFRFTDERELIAAANDTEFGLASYLYSRDVARIWRVAEALETGMVGVNVGLMANEAVPFGGIKESGVGREGSHYGIEDYLDVKYICLGGMHA</sequence>
<dbReference type="InterPro" id="IPR029510">
    <property type="entry name" value="Ald_DH_CS_GLU"/>
</dbReference>
<dbReference type="FunFam" id="3.40.309.10:FF:000004">
    <property type="entry name" value="Succinate-semialdehyde dehydrogenase I"/>
    <property type="match status" value="1"/>
</dbReference>
<keyword evidence="7" id="KW-1185">Reference proteome</keyword>
<evidence type="ECO:0000256" key="2">
    <source>
        <dbReference type="ARBA" id="ARBA00023002"/>
    </source>
</evidence>
<dbReference type="EMBL" id="OCSU01000001">
    <property type="protein sequence ID" value="SOE46345.1"/>
    <property type="molecule type" value="Genomic_DNA"/>
</dbReference>
<protein>
    <submittedName>
        <fullName evidence="6">Succinate semialdehyde dehydrogenase /glutarate-semialdehyde dehydrogenase</fullName>
    </submittedName>
</protein>
<dbReference type="Gene3D" id="3.40.309.10">
    <property type="entry name" value="Aldehyde Dehydrogenase, Chain A, domain 2"/>
    <property type="match status" value="1"/>
</dbReference>
<evidence type="ECO:0000313" key="6">
    <source>
        <dbReference type="EMBL" id="SOE46345.1"/>
    </source>
</evidence>
<dbReference type="InterPro" id="IPR015590">
    <property type="entry name" value="Aldehyde_DH_dom"/>
</dbReference>
<dbReference type="AlphaFoldDB" id="A0A7Z7I1Y0"/>
<dbReference type="NCBIfam" id="TIGR01780">
    <property type="entry name" value="SSADH"/>
    <property type="match status" value="1"/>
</dbReference>
<evidence type="ECO:0000256" key="1">
    <source>
        <dbReference type="ARBA" id="ARBA00009986"/>
    </source>
</evidence>